<dbReference type="PANTHER" id="PTHR46101">
    <property type="match status" value="1"/>
</dbReference>
<dbReference type="OrthoDB" id="2161780at2759"/>
<sequence length="423" mass="47297">MGNRVGIHTALSQHPDAYIYYSSATHYSVKKVIRDSDYVTSIWREDKRPRFAEIPVDEYGCMQIPRLVQQVVRDRDHCTIRGNKHEVILFANIGTTFIGGRDEIKGIRSALRTIGAEVDYIHVDGALDLGFAPDSVSLGPPGLDSRDGLPVVQGLTISHHKAYGIMVSGEVICYSPHTSALPTATPVDSRIIFETWLFQQLYHPEALVATRDYCLANATRLRGSLAALGLETRYNKDCIITVLERIPPWLIRSFHLAPEGDWLHFIAMPHIHPSAVAAFAAALLRVSMHFTAMFNALQAPLSKALGCAIRIKRVRVHDEAIFRDVAEMAGREQRARQQQWDVAAFKRRYVYSTMSFAALSDSDQLLVVFLAEADADKRITPGPVLVQEGQTVNRPLLKEIGLYGFEFLARRLELYGCAAQDIL</sequence>
<keyword evidence="2" id="KW-0456">Lyase</keyword>
<keyword evidence="2" id="KW-0210">Decarboxylase</keyword>
<dbReference type="Gene3D" id="3.40.640.10">
    <property type="entry name" value="Type I PLP-dependent aspartate aminotransferase-like (Major domain)"/>
    <property type="match status" value="1"/>
</dbReference>
<keyword evidence="4" id="KW-1185">Reference proteome</keyword>
<dbReference type="EMBL" id="FP929127">
    <property type="protein sequence ID" value="CBX95724.1"/>
    <property type="molecule type" value="Genomic_DNA"/>
</dbReference>
<dbReference type="InterPro" id="IPR051151">
    <property type="entry name" value="Group_II_Decarboxylase"/>
</dbReference>
<dbReference type="VEuPathDB" id="FungiDB:LEMA_P028760.1"/>
<organism evidence="4">
    <name type="scientific">Leptosphaeria maculans (strain JN3 / isolate v23.1.3 / race Av1-4-5-6-7-8)</name>
    <name type="common">Blackleg fungus</name>
    <name type="synonym">Phoma lingam</name>
    <dbReference type="NCBI Taxonomy" id="985895"/>
    <lineage>
        <taxon>Eukaryota</taxon>
        <taxon>Fungi</taxon>
        <taxon>Dikarya</taxon>
        <taxon>Ascomycota</taxon>
        <taxon>Pezizomycotina</taxon>
        <taxon>Dothideomycetes</taxon>
        <taxon>Pleosporomycetidae</taxon>
        <taxon>Pleosporales</taxon>
        <taxon>Pleosporineae</taxon>
        <taxon>Leptosphaeriaceae</taxon>
        <taxon>Plenodomus</taxon>
        <taxon>Plenodomus lingam/Leptosphaeria maculans species complex</taxon>
    </lineage>
</organism>
<comment type="similarity">
    <text evidence="1">Belongs to the group II decarboxylase family.</text>
</comment>
<evidence type="ECO:0000313" key="3">
    <source>
        <dbReference type="EMBL" id="CBX95724.1"/>
    </source>
</evidence>
<dbReference type="eggNOG" id="KOG0629">
    <property type="taxonomic scope" value="Eukaryota"/>
</dbReference>
<dbReference type="SUPFAM" id="SSF53383">
    <property type="entry name" value="PLP-dependent transferases"/>
    <property type="match status" value="1"/>
</dbReference>
<reference evidence="4" key="1">
    <citation type="journal article" date="2011" name="Nat. Commun.">
        <title>Effector diversification within compartments of the Leptosphaeria maculans genome affected by Repeat-Induced Point mutations.</title>
        <authorList>
            <person name="Rouxel T."/>
            <person name="Grandaubert J."/>
            <person name="Hane J.K."/>
            <person name="Hoede C."/>
            <person name="van de Wouw A.P."/>
            <person name="Couloux A."/>
            <person name="Dominguez V."/>
            <person name="Anthouard V."/>
            <person name="Bally P."/>
            <person name="Bourras S."/>
            <person name="Cozijnsen A.J."/>
            <person name="Ciuffetti L.M."/>
            <person name="Degrave A."/>
            <person name="Dilmaghani A."/>
            <person name="Duret L."/>
            <person name="Fudal I."/>
            <person name="Goodwin S.B."/>
            <person name="Gout L."/>
            <person name="Glaser N."/>
            <person name="Linglin J."/>
            <person name="Kema G.H.J."/>
            <person name="Lapalu N."/>
            <person name="Lawrence C.B."/>
            <person name="May K."/>
            <person name="Meyer M."/>
            <person name="Ollivier B."/>
            <person name="Poulain J."/>
            <person name="Schoch C.L."/>
            <person name="Simon A."/>
            <person name="Spatafora J.W."/>
            <person name="Stachowiak A."/>
            <person name="Turgeon B.G."/>
            <person name="Tyler B.M."/>
            <person name="Vincent D."/>
            <person name="Weissenbach J."/>
            <person name="Amselem J."/>
            <person name="Quesneville H."/>
            <person name="Oliver R.P."/>
            <person name="Wincker P."/>
            <person name="Balesdent M.-H."/>
            <person name="Howlett B.J."/>
        </authorList>
    </citation>
    <scope>NUCLEOTIDE SEQUENCE [LARGE SCALE GENOMIC DNA]</scope>
    <source>
        <strain evidence="4">JN3 / isolate v23.1.3 / race Av1-4-5-6-7-8</strain>
    </source>
</reference>
<evidence type="ECO:0000256" key="1">
    <source>
        <dbReference type="ARBA" id="ARBA00009533"/>
    </source>
</evidence>
<evidence type="ECO:0000313" key="4">
    <source>
        <dbReference type="Proteomes" id="UP000002668"/>
    </source>
</evidence>
<dbReference type="STRING" id="985895.E4ZVU8"/>
<accession>E4ZVU8</accession>
<dbReference type="PANTHER" id="PTHR46101:SF2">
    <property type="entry name" value="SERINE DECARBOXYLASE"/>
    <property type="match status" value="1"/>
</dbReference>
<protein>
    <submittedName>
        <fullName evidence="3">Uncharacterized protein</fullName>
    </submittedName>
</protein>
<dbReference type="InterPro" id="IPR015421">
    <property type="entry name" value="PyrdxlP-dep_Trfase_major"/>
</dbReference>
<dbReference type="InterPro" id="IPR015424">
    <property type="entry name" value="PyrdxlP-dep_Trfase"/>
</dbReference>
<name>E4ZVU8_LEPMJ</name>
<dbReference type="GeneID" id="13288479"/>
<proteinExistence type="inferred from homology"/>
<dbReference type="AlphaFoldDB" id="E4ZVU8"/>
<dbReference type="Proteomes" id="UP000002668">
    <property type="component" value="Genome"/>
</dbReference>
<dbReference type="HOGENOM" id="CLU_649027_0_0_1"/>
<dbReference type="GO" id="GO:0016831">
    <property type="term" value="F:carboxy-lyase activity"/>
    <property type="evidence" value="ECO:0007669"/>
    <property type="project" value="UniProtKB-KW"/>
</dbReference>
<evidence type="ECO:0000256" key="2">
    <source>
        <dbReference type="ARBA" id="ARBA00022793"/>
    </source>
</evidence>
<gene>
    <name evidence="3" type="ORF">LEMA_P028760.1</name>
</gene>
<dbReference type="InParanoid" id="E4ZVU8"/>